<dbReference type="AlphaFoldDB" id="A0A068YBE2"/>
<gene>
    <name evidence="1" type="ORF">EmuJ_000717400</name>
</gene>
<dbReference type="Proteomes" id="UP000017246">
    <property type="component" value="Unassembled WGS sequence"/>
</dbReference>
<protein>
    <submittedName>
        <fullName evidence="1">Hypothetical transcript</fullName>
    </submittedName>
</protein>
<sequence length="202" mass="22760">MLDDIFSSQLGTLPREDACMFKLELRGFFLSLLEMWGRLEFLPLLDFEVDQLSEQGGPYVTGILNHSGRSYSVSELGRYPVVNLVLRAATESTFCQLLKVLSILFAVLLETEKETYGEGSLFPIDDELSQHIAALFNVVSGEAELQRLESAFLPEYYAGNFWLGGFVLVLKNVVTNPERIVPFICQLCSFVLHMAFENAFLI</sequence>
<proteinExistence type="predicted"/>
<dbReference type="EMBL" id="LN902842">
    <property type="protein sequence ID" value="CDS39633.2"/>
    <property type="molecule type" value="Genomic_DNA"/>
</dbReference>
<accession>A0A068YBE2</accession>
<name>A0A068YBE2_ECHMU</name>
<evidence type="ECO:0000313" key="2">
    <source>
        <dbReference type="Proteomes" id="UP000017246"/>
    </source>
</evidence>
<reference evidence="1" key="1">
    <citation type="journal article" date="2013" name="Nature">
        <title>The genomes of four tapeworm species reveal adaptations to parasitism.</title>
        <authorList>
            <person name="Tsai I.J."/>
            <person name="Zarowiecki M."/>
            <person name="Holroyd N."/>
            <person name="Garciarrubio A."/>
            <person name="Sanchez-Flores A."/>
            <person name="Brooks K.L."/>
            <person name="Tracey A."/>
            <person name="Bobes R.J."/>
            <person name="Fragoso G."/>
            <person name="Sciutto E."/>
            <person name="Aslett M."/>
            <person name="Beasley H."/>
            <person name="Bennett H.M."/>
            <person name="Cai J."/>
            <person name="Camicia F."/>
            <person name="Clark R."/>
            <person name="Cucher M."/>
            <person name="De Silva N."/>
            <person name="Day T.A."/>
            <person name="Deplazes P."/>
            <person name="Estrada K."/>
            <person name="Fernandez C."/>
            <person name="Holland P.W."/>
            <person name="Hou J."/>
            <person name="Hu S."/>
            <person name="Huckvale T."/>
            <person name="Hung S.S."/>
            <person name="Kamenetzky L."/>
            <person name="Keane J.A."/>
            <person name="Kiss F."/>
            <person name="Koziol U."/>
            <person name="Lambert O."/>
            <person name="Liu K."/>
            <person name="Luo X."/>
            <person name="Luo Y."/>
            <person name="Macchiaroli N."/>
            <person name="Nichol S."/>
            <person name="Paps J."/>
            <person name="Parkinson J."/>
            <person name="Pouchkina-Stantcheva N."/>
            <person name="Riddiford N."/>
            <person name="Rosenzvit M."/>
            <person name="Salinas G."/>
            <person name="Wasmuth J.D."/>
            <person name="Zamanian M."/>
            <person name="Zheng Y."/>
            <person name="Cai X."/>
            <person name="Soberon X."/>
            <person name="Olson P.D."/>
            <person name="Laclette J.P."/>
            <person name="Brehm K."/>
            <person name="Berriman M."/>
            <person name="Garciarrubio A."/>
            <person name="Bobes R.J."/>
            <person name="Fragoso G."/>
            <person name="Sanchez-Flores A."/>
            <person name="Estrada K."/>
            <person name="Cevallos M.A."/>
            <person name="Morett E."/>
            <person name="Gonzalez V."/>
            <person name="Portillo T."/>
            <person name="Ochoa-Leyva A."/>
            <person name="Jose M.V."/>
            <person name="Sciutto E."/>
            <person name="Landa A."/>
            <person name="Jimenez L."/>
            <person name="Valdes V."/>
            <person name="Carrero J.C."/>
            <person name="Larralde C."/>
            <person name="Morales-Montor J."/>
            <person name="Limon-Lason J."/>
            <person name="Soberon X."/>
            <person name="Laclette J.P."/>
        </authorList>
    </citation>
    <scope>NUCLEOTIDE SEQUENCE [LARGE SCALE GENOMIC DNA]</scope>
</reference>
<evidence type="ECO:0000313" key="1">
    <source>
        <dbReference type="EMBL" id="CDS39633.2"/>
    </source>
</evidence>
<organism evidence="1 2">
    <name type="scientific">Echinococcus multilocularis</name>
    <name type="common">Fox tapeworm</name>
    <dbReference type="NCBI Taxonomy" id="6211"/>
    <lineage>
        <taxon>Eukaryota</taxon>
        <taxon>Metazoa</taxon>
        <taxon>Spiralia</taxon>
        <taxon>Lophotrochozoa</taxon>
        <taxon>Platyhelminthes</taxon>
        <taxon>Cestoda</taxon>
        <taxon>Eucestoda</taxon>
        <taxon>Cyclophyllidea</taxon>
        <taxon>Taeniidae</taxon>
        <taxon>Echinococcus</taxon>
    </lineage>
</organism>
<keyword evidence="2" id="KW-1185">Reference proteome</keyword>
<reference evidence="1" key="2">
    <citation type="submission" date="2015-11" db="EMBL/GenBank/DDBJ databases">
        <authorList>
            <person name="Zhang Y."/>
            <person name="Guo Z."/>
        </authorList>
    </citation>
    <scope>NUCLEOTIDE SEQUENCE</scope>
</reference>